<organism evidence="2 3">
    <name type="scientific">Scleromatobacter humisilvae</name>
    <dbReference type="NCBI Taxonomy" id="2897159"/>
    <lineage>
        <taxon>Bacteria</taxon>
        <taxon>Pseudomonadati</taxon>
        <taxon>Pseudomonadota</taxon>
        <taxon>Betaproteobacteria</taxon>
        <taxon>Burkholderiales</taxon>
        <taxon>Sphaerotilaceae</taxon>
        <taxon>Scleromatobacter</taxon>
    </lineage>
</organism>
<dbReference type="RefSeq" id="WP_275685064.1">
    <property type="nucleotide sequence ID" value="NZ_JAJLJH010000011.1"/>
</dbReference>
<dbReference type="AlphaFoldDB" id="A0A9X1YPR1"/>
<evidence type="ECO:0000313" key="2">
    <source>
        <dbReference type="EMBL" id="MCK9689020.1"/>
    </source>
</evidence>
<dbReference type="EMBL" id="JAJLJH010000011">
    <property type="protein sequence ID" value="MCK9689020.1"/>
    <property type="molecule type" value="Genomic_DNA"/>
</dbReference>
<keyword evidence="3" id="KW-1185">Reference proteome</keyword>
<evidence type="ECO:0000313" key="3">
    <source>
        <dbReference type="Proteomes" id="UP001139353"/>
    </source>
</evidence>
<comment type="caution">
    <text evidence="2">The sequence shown here is derived from an EMBL/GenBank/DDBJ whole genome shotgun (WGS) entry which is preliminary data.</text>
</comment>
<sequence>MNLKHLGVAAALYAACNANPSPQSTPIPMPQLPQAPRAAGVVDRLEVLSTADAFGGATPAGAAGPYTIISGVVHGRLLPSHADNAGIVDLVNVPKDADGYVDYTTDVVILRPKTAGTARRVLFYDAVNRGSKPAINAFIGADPVGTAAPDARFPSLLRAGYTIVWSGWQGSVEQSSNGAMRTVGTTFPVATNGDGTPITGLSREEYVPDSNGGLSAFHLGYEPASLADRSEVVFTARQSWKGADGKLTYAAPSVPVTNWSYDSNGHGNVVVRFTPPASVPLADGTSVAPDGGTIYSFVYRAKNPVVAGIGFAAVRDLVSFLKNDSADAQGQSNPLADMKAAACAAGTGCAAAPSTNFDVVIGAGVSQSGRFLRDFLYQGFNKDGHGAKVFDGLMPIIAGARRTWTNARFAQSGRFSREHEDHWMPGDQFPFAYGVATDPVSGATDGLMKRCLESATCPNIMQIDGSFEWWGGRASLVVTDGAGHDAALPDNVRYYLVSGTQHGGGYGVTTGVLTQPAVGAGCQLAGSPVSETPVERALIPALEAWIVKGTPPPPSQYPTVTSGTLVASSKTGMPDLSALSVPNGAAATPLALSVTERPRVNPLALTDYAGAVPQVDVARRYKIRVPKVDANGNEIAGIRMPELAVPLATYTGWNLRAQGHAKGESCSTAGAAIPFAVSPATRSPKDTRATLAQLYHGRADYQARFGAAADALVARGYLTALDASDLYKKGAAAISPALIPAP</sequence>
<accession>A0A9X1YPR1</accession>
<feature type="domain" description="Alpha/beta hydrolase" evidence="1">
    <location>
        <begin position="355"/>
        <end position="726"/>
    </location>
</feature>
<reference evidence="2" key="1">
    <citation type="submission" date="2021-11" db="EMBL/GenBank/DDBJ databases">
        <title>BS-T2-15 a new species belonging to the Comamonadaceae family isolated from the soil of a French oak forest.</title>
        <authorList>
            <person name="Mieszkin S."/>
            <person name="Alain K."/>
        </authorList>
    </citation>
    <scope>NUCLEOTIDE SEQUENCE</scope>
    <source>
        <strain evidence="2">BS-T2-15</strain>
    </source>
</reference>
<name>A0A9X1YPR1_9BURK</name>
<dbReference type="InterPro" id="IPR045394">
    <property type="entry name" value="Abhydrolase_dom"/>
</dbReference>
<proteinExistence type="predicted"/>
<gene>
    <name evidence="2" type="ORF">LPC04_25175</name>
</gene>
<evidence type="ECO:0000259" key="1">
    <source>
        <dbReference type="Pfam" id="PF20091"/>
    </source>
</evidence>
<dbReference type="Proteomes" id="UP001139353">
    <property type="component" value="Unassembled WGS sequence"/>
</dbReference>
<dbReference type="Pfam" id="PF20091">
    <property type="entry name" value="Abhydrolase_10"/>
    <property type="match status" value="1"/>
</dbReference>
<protein>
    <submittedName>
        <fullName evidence="2">Peptidase</fullName>
    </submittedName>
</protein>